<sequence>MQFVLLLSLGLAFGAPLPFSTGKSIQRRDVNGSEPSRTLTTLLGSCYWCMISKDAEYFDDPIDRHLVSCTELTLSLSWIIDATVLKERFLERCTTSATRCAKQRTNIAEFGRWTKLTTPWLNITSILESTDSIVYSTNNSTPLGSNPITHQWSTNMPSQNCQETATKLKQKEGSSTIQPDSGSSLAVRKTDFMVLQASFITLIRPESKYGINALLFQSILIVLSLLLLHQYHVAPIARSQLNSQPFLDLEGCQ</sequence>
<keyword evidence="1" id="KW-0472">Membrane</keyword>
<keyword evidence="4" id="KW-1185">Reference proteome</keyword>
<evidence type="ECO:0000313" key="4">
    <source>
        <dbReference type="Proteomes" id="UP000234474"/>
    </source>
</evidence>
<feature type="chain" id="PRO_5014140460" evidence="2">
    <location>
        <begin position="23"/>
        <end position="253"/>
    </location>
</feature>
<dbReference type="EMBL" id="MSZS01000010">
    <property type="protein sequence ID" value="PKX89492.1"/>
    <property type="molecule type" value="Genomic_DNA"/>
</dbReference>
<gene>
    <name evidence="3" type="ORF">P174DRAFT_435576</name>
</gene>
<feature type="transmembrane region" description="Helical" evidence="1">
    <location>
        <begin position="209"/>
        <end position="228"/>
    </location>
</feature>
<reference evidence="4" key="1">
    <citation type="journal article" date="2018" name="Proc. Natl. Acad. Sci. U.S.A.">
        <title>Linking secondary metabolites to gene clusters through genome sequencing of six diverse Aspergillus species.</title>
        <authorList>
            <person name="Kaerboelling I."/>
            <person name="Vesth T.C."/>
            <person name="Frisvad J.C."/>
            <person name="Nybo J.L."/>
            <person name="Theobald S."/>
            <person name="Kuo A."/>
            <person name="Bowyer P."/>
            <person name="Matsuda Y."/>
            <person name="Mondo S."/>
            <person name="Lyhne E.K."/>
            <person name="Kogle M.E."/>
            <person name="Clum A."/>
            <person name="Lipzen A."/>
            <person name="Salamov A."/>
            <person name="Ngan C.Y."/>
            <person name="Daum C."/>
            <person name="Chiniquy J."/>
            <person name="Barry K."/>
            <person name="LaButti K."/>
            <person name="Haridas S."/>
            <person name="Simmons B.A."/>
            <person name="Magnuson J.K."/>
            <person name="Mortensen U.H."/>
            <person name="Larsen T.O."/>
            <person name="Grigoriev I.V."/>
            <person name="Baker S.E."/>
            <person name="Andersen M.R."/>
        </authorList>
    </citation>
    <scope>NUCLEOTIDE SEQUENCE [LARGE SCALE GENOMIC DNA]</scope>
    <source>
        <strain evidence="4">IBT 16806</strain>
    </source>
</reference>
<evidence type="ECO:0000313" key="3">
    <source>
        <dbReference type="EMBL" id="PKX89492.1"/>
    </source>
</evidence>
<evidence type="ECO:0000256" key="2">
    <source>
        <dbReference type="SAM" id="SignalP"/>
    </source>
</evidence>
<keyword evidence="1" id="KW-0812">Transmembrane</keyword>
<dbReference type="GeneID" id="36533265"/>
<protein>
    <submittedName>
        <fullName evidence="3">Uncharacterized protein</fullName>
    </submittedName>
</protein>
<keyword evidence="2" id="KW-0732">Signal</keyword>
<dbReference type="Proteomes" id="UP000234474">
    <property type="component" value="Unassembled WGS sequence"/>
</dbReference>
<feature type="signal peptide" evidence="2">
    <location>
        <begin position="1"/>
        <end position="22"/>
    </location>
</feature>
<proteinExistence type="predicted"/>
<organism evidence="3 4">
    <name type="scientific">Aspergillus novofumigatus (strain IBT 16806)</name>
    <dbReference type="NCBI Taxonomy" id="1392255"/>
    <lineage>
        <taxon>Eukaryota</taxon>
        <taxon>Fungi</taxon>
        <taxon>Dikarya</taxon>
        <taxon>Ascomycota</taxon>
        <taxon>Pezizomycotina</taxon>
        <taxon>Eurotiomycetes</taxon>
        <taxon>Eurotiomycetidae</taxon>
        <taxon>Eurotiales</taxon>
        <taxon>Aspergillaceae</taxon>
        <taxon>Aspergillus</taxon>
        <taxon>Aspergillus subgen. Fumigati</taxon>
    </lineage>
</organism>
<dbReference type="RefSeq" id="XP_024678087.1">
    <property type="nucleotide sequence ID" value="XM_024825940.1"/>
</dbReference>
<name>A0A2I1BVS5_ASPN1</name>
<accession>A0A2I1BVS5</accession>
<comment type="caution">
    <text evidence="3">The sequence shown here is derived from an EMBL/GenBank/DDBJ whole genome shotgun (WGS) entry which is preliminary data.</text>
</comment>
<dbReference type="VEuPathDB" id="FungiDB:P174DRAFT_435576"/>
<dbReference type="AlphaFoldDB" id="A0A2I1BVS5"/>
<keyword evidence="1" id="KW-1133">Transmembrane helix</keyword>
<evidence type="ECO:0000256" key="1">
    <source>
        <dbReference type="SAM" id="Phobius"/>
    </source>
</evidence>